<sequence>MEAHRVLKNAGFDVHSYGTGSAVRLPGRSADSSHSYPFGTQYDFMFRDLEAKDKRLHTDNGVLNMLDRNRKIKDHPESWKQHKEYFDVVFTYLMNRGAKLNRLVHVINVDIKDNHQDAILGGKAILDLATRLLESPDRDTEIVSIIARWQEKYPKMPASYTAAYF</sequence>
<protein>
    <submittedName>
        <fullName evidence="1">Uncharacterized protein</fullName>
    </submittedName>
</protein>
<comment type="caution">
    <text evidence="1">The sequence shown here is derived from an EMBL/GenBank/DDBJ whole genome shotgun (WGS) entry which is preliminary data.</text>
</comment>
<evidence type="ECO:0000313" key="2">
    <source>
        <dbReference type="Proteomes" id="UP000744676"/>
    </source>
</evidence>
<reference evidence="1 2" key="1">
    <citation type="journal article" date="2020" name="Front. Microbiol.">
        <title>Phenotypic and Genetic Characterization of the Cheese Ripening Yeast Geotrichum candidum.</title>
        <authorList>
            <person name="Perkins V."/>
            <person name="Vignola S."/>
            <person name="Lessard M.H."/>
            <person name="Plante P.L."/>
            <person name="Corbeil J."/>
            <person name="Dugat-Bony E."/>
            <person name="Frenette M."/>
            <person name="Labrie S."/>
        </authorList>
    </citation>
    <scope>NUCLEOTIDE SEQUENCE [LARGE SCALE GENOMIC DNA]</scope>
    <source>
        <strain evidence="1 2">LMA-1147</strain>
    </source>
</reference>
<accession>A0ACB6V8W7</accession>
<keyword evidence="2" id="KW-1185">Reference proteome</keyword>
<organism evidence="1 2">
    <name type="scientific">Geotrichum galactomycetum</name>
    <dbReference type="NCBI Taxonomy" id="27317"/>
    <lineage>
        <taxon>Eukaryota</taxon>
        <taxon>Fungi</taxon>
        <taxon>Dikarya</taxon>
        <taxon>Ascomycota</taxon>
        <taxon>Saccharomycotina</taxon>
        <taxon>Dipodascomycetes</taxon>
        <taxon>Dipodascales</taxon>
        <taxon>Dipodascaceae</taxon>
        <taxon>Geotrichum</taxon>
    </lineage>
</organism>
<dbReference type="Proteomes" id="UP000744676">
    <property type="component" value="Unassembled WGS sequence"/>
</dbReference>
<gene>
    <name evidence="1" type="ORF">D0Z00_000831</name>
</gene>
<dbReference type="EMBL" id="QVQA01000011">
    <property type="protein sequence ID" value="KAF5101556.1"/>
    <property type="molecule type" value="Genomic_DNA"/>
</dbReference>
<proteinExistence type="predicted"/>
<name>A0ACB6V8W7_9ASCO</name>
<evidence type="ECO:0000313" key="1">
    <source>
        <dbReference type="EMBL" id="KAF5101556.1"/>
    </source>
</evidence>